<evidence type="ECO:0000313" key="6">
    <source>
        <dbReference type="Proteomes" id="UP000433366"/>
    </source>
</evidence>
<accession>A0A6B0BKC0</accession>
<comment type="subcellular location">
    <subcellularLocation>
        <location evidence="1">Cell membrane</location>
    </subcellularLocation>
</comment>
<dbReference type="PANTHER" id="PTHR34976:SF2">
    <property type="entry name" value="TYPE VII SECRETION SYSTEM PROTEIN ESSD"/>
    <property type="match status" value="1"/>
</dbReference>
<name>A0A6B0BKC0_STAAU</name>
<gene>
    <name evidence="5" type="ORF">GO793_13940</name>
</gene>
<dbReference type="Pfam" id="PF13930">
    <property type="entry name" value="Endonuclea_NS_2"/>
    <property type="match status" value="1"/>
</dbReference>
<keyword evidence="3" id="KW-0472">Membrane</keyword>
<evidence type="ECO:0000313" key="5">
    <source>
        <dbReference type="EMBL" id="MVI56950.1"/>
    </source>
</evidence>
<dbReference type="Proteomes" id="UP000433366">
    <property type="component" value="Unassembled WGS sequence"/>
</dbReference>
<dbReference type="GO" id="GO:0005886">
    <property type="term" value="C:plasma membrane"/>
    <property type="evidence" value="ECO:0007669"/>
    <property type="project" value="UniProtKB-SubCell"/>
</dbReference>
<evidence type="ECO:0000256" key="2">
    <source>
        <dbReference type="ARBA" id="ARBA00022475"/>
    </source>
</evidence>
<protein>
    <submittedName>
        <fullName evidence="5">ADP-ribosylating toxin</fullName>
    </submittedName>
</protein>
<reference evidence="5 6" key="1">
    <citation type="submission" date="2019-11" db="EMBL/GenBank/DDBJ databases">
        <title>Implementation of targeted gown and glove precautions to prevent Staphylococcus aureus acquisition in community-based nursing homes.</title>
        <authorList>
            <person name="Stine O.C."/>
        </authorList>
    </citation>
    <scope>NUCLEOTIDE SEQUENCE [LARGE SCALE GENOMIC DNA]</scope>
    <source>
        <strain evidence="5 6">S_4031.LGMP.AI</strain>
    </source>
</reference>
<dbReference type="PANTHER" id="PTHR34976">
    <property type="entry name" value="RIBONUCLEASE YQCG-RELATED"/>
    <property type="match status" value="1"/>
</dbReference>
<organism evidence="5 6">
    <name type="scientific">Staphylococcus aureus</name>
    <dbReference type="NCBI Taxonomy" id="1280"/>
    <lineage>
        <taxon>Bacteria</taxon>
        <taxon>Bacillati</taxon>
        <taxon>Bacillota</taxon>
        <taxon>Bacilli</taxon>
        <taxon>Bacillales</taxon>
        <taxon>Staphylococcaceae</taxon>
        <taxon>Staphylococcus</taxon>
    </lineage>
</organism>
<feature type="non-terminal residue" evidence="5">
    <location>
        <position position="1"/>
    </location>
</feature>
<evidence type="ECO:0000256" key="1">
    <source>
        <dbReference type="ARBA" id="ARBA00004236"/>
    </source>
</evidence>
<keyword evidence="2" id="KW-1003">Cell membrane</keyword>
<evidence type="ECO:0000256" key="3">
    <source>
        <dbReference type="ARBA" id="ARBA00023136"/>
    </source>
</evidence>
<dbReference type="Gene3D" id="3.40.570.10">
    <property type="entry name" value="Extracellular Endonuclease, subunit A"/>
    <property type="match status" value="1"/>
</dbReference>
<comment type="caution">
    <text evidence="5">The sequence shown here is derived from an EMBL/GenBank/DDBJ whole genome shotgun (WGS) entry which is preliminary data.</text>
</comment>
<sequence>LPGMGFLKGAGKSLMKLGFKGGEKFAVKTGLQKTMQQAVSRISPKMGMMKNSVLNQSRNFAQNTHVGQMLSNMRGQATHTVQQSRNWIGQQAQNVKRIVNNGLDKEIAHPFKQQLAPAGMGGIKFAETTTLRNMGQNMKRAVTPQNHVTHGPKDSMVRSEGKHSVSSHEINLSKYVESPNYTKVKYGEQYARLRPKKLKANIEYTTPTGHIYRTDHKGRIKEVYVDNLSLKDGGRNNHAQRTVGGEDRLPDDDGGHLIARMFGGSKDIDNLVAQSKYINRSFKENGDWYKLEKLWEKAIKSGKSIENIKIEVKYKGNSQRPTIFKVEYEINGKRNIRRILNK</sequence>
<feature type="domain" description="Type VII secretion system protein EssD-like" evidence="4">
    <location>
        <begin position="201"/>
        <end position="331"/>
    </location>
</feature>
<evidence type="ECO:0000259" key="4">
    <source>
        <dbReference type="Pfam" id="PF13930"/>
    </source>
</evidence>
<dbReference type="InterPro" id="IPR044927">
    <property type="entry name" value="Endonuclea_NS_2"/>
</dbReference>
<dbReference type="AlphaFoldDB" id="A0A6B0BKC0"/>
<dbReference type="EMBL" id="WPRH01000735">
    <property type="protein sequence ID" value="MVI56950.1"/>
    <property type="molecule type" value="Genomic_DNA"/>
</dbReference>
<dbReference type="InterPro" id="IPR044929">
    <property type="entry name" value="DNA/RNA_non-sp_Endonuclease_sf"/>
</dbReference>
<dbReference type="InterPro" id="IPR051768">
    <property type="entry name" value="Bact_secretion_toxin"/>
</dbReference>
<proteinExistence type="predicted"/>